<dbReference type="AlphaFoldDB" id="A0AAU9SUK2"/>
<dbReference type="GO" id="GO:0007346">
    <property type="term" value="P:regulation of mitotic cell cycle"/>
    <property type="evidence" value="ECO:0007669"/>
    <property type="project" value="InterPro"/>
</dbReference>
<dbReference type="Proteomes" id="UP000836841">
    <property type="component" value="Chromosome 6"/>
</dbReference>
<evidence type="ECO:0000313" key="2">
    <source>
        <dbReference type="EMBL" id="CAH2072909.1"/>
    </source>
</evidence>
<dbReference type="InterPro" id="IPR039326">
    <property type="entry name" value="Patronus"/>
</dbReference>
<evidence type="ECO:0000313" key="3">
    <source>
        <dbReference type="Proteomes" id="UP000836841"/>
    </source>
</evidence>
<feature type="compositionally biased region" description="Polar residues" evidence="1">
    <location>
        <begin position="57"/>
        <end position="66"/>
    </location>
</feature>
<dbReference type="PANTHER" id="PTHR35125:SF1">
    <property type="entry name" value="PROTEIN PATRONUS 2"/>
    <property type="match status" value="1"/>
</dbReference>
<sequence>MANTTVRGQMIFQDENALAHGKKAVAAGKSKKSSLAGPKKNGAGLGSRKALHDITNKSKLQPQASSKTRKKNAEEVDFDISKEGYLHDHSKCIEQQRNQWDSYFSQHITGLDTNSKEDVPEYNIEKLLFWRKSDDGFYLPLRLRWMTKAATFGMNSKRYQWTSFRIFWNAQLGGAHHLTRPSITILPYLHRLCHGILKLSNSSSRKMKTTPPISSSFT</sequence>
<protein>
    <submittedName>
        <fullName evidence="2">Uncharacterized protein</fullName>
    </submittedName>
</protein>
<keyword evidence="3" id="KW-1185">Reference proteome</keyword>
<proteinExistence type="predicted"/>
<feature type="region of interest" description="Disordered" evidence="1">
    <location>
        <begin position="24"/>
        <end position="74"/>
    </location>
</feature>
<dbReference type="PANTHER" id="PTHR35125">
    <property type="entry name" value="NEURON NAVIGATOR 1-LIKE-RELATED"/>
    <property type="match status" value="1"/>
</dbReference>
<feature type="compositionally biased region" description="Low complexity" evidence="1">
    <location>
        <begin position="24"/>
        <end position="40"/>
    </location>
</feature>
<accession>A0AAU9SUK2</accession>
<name>A0AAU9SUK2_THLAR</name>
<gene>
    <name evidence="2" type="ORF">TAV2_LOCUS21853</name>
</gene>
<organism evidence="2 3">
    <name type="scientific">Thlaspi arvense</name>
    <name type="common">Field penny-cress</name>
    <dbReference type="NCBI Taxonomy" id="13288"/>
    <lineage>
        <taxon>Eukaryota</taxon>
        <taxon>Viridiplantae</taxon>
        <taxon>Streptophyta</taxon>
        <taxon>Embryophyta</taxon>
        <taxon>Tracheophyta</taxon>
        <taxon>Spermatophyta</taxon>
        <taxon>Magnoliopsida</taxon>
        <taxon>eudicotyledons</taxon>
        <taxon>Gunneridae</taxon>
        <taxon>Pentapetalae</taxon>
        <taxon>rosids</taxon>
        <taxon>malvids</taxon>
        <taxon>Brassicales</taxon>
        <taxon>Brassicaceae</taxon>
        <taxon>Thlaspideae</taxon>
        <taxon>Thlaspi</taxon>
    </lineage>
</organism>
<dbReference type="EMBL" id="OU466862">
    <property type="protein sequence ID" value="CAH2072909.1"/>
    <property type="molecule type" value="Genomic_DNA"/>
</dbReference>
<evidence type="ECO:0000256" key="1">
    <source>
        <dbReference type="SAM" id="MobiDB-lite"/>
    </source>
</evidence>
<reference evidence="2 3" key="1">
    <citation type="submission" date="2022-03" db="EMBL/GenBank/DDBJ databases">
        <authorList>
            <person name="Nunn A."/>
            <person name="Chopra R."/>
            <person name="Nunn A."/>
            <person name="Contreras Garrido A."/>
        </authorList>
    </citation>
    <scope>NUCLEOTIDE SEQUENCE [LARGE SCALE GENOMIC DNA]</scope>
</reference>